<feature type="transmembrane region" description="Helical" evidence="6">
    <location>
        <begin position="110"/>
        <end position="132"/>
    </location>
</feature>
<comment type="caution">
    <text evidence="8">The sequence shown here is derived from an EMBL/GenBank/DDBJ whole genome shotgun (WGS) entry which is preliminary data.</text>
</comment>
<dbReference type="PANTHER" id="PTHR43531:SF11">
    <property type="entry name" value="METHYL-ACCEPTING CHEMOTAXIS PROTEIN 3"/>
    <property type="match status" value="1"/>
</dbReference>
<evidence type="ECO:0000256" key="6">
    <source>
        <dbReference type="SAM" id="Phobius"/>
    </source>
</evidence>
<keyword evidence="9" id="KW-1185">Reference proteome</keyword>
<dbReference type="PANTHER" id="PTHR43531">
    <property type="entry name" value="PROTEIN ICFG"/>
    <property type="match status" value="1"/>
</dbReference>
<gene>
    <name evidence="8" type="ORF">GCM10007157_15840</name>
</gene>
<feature type="transmembrane region" description="Helical" evidence="6">
    <location>
        <begin position="86"/>
        <end position="104"/>
    </location>
</feature>
<comment type="similarity">
    <text evidence="3">Belongs to the methyl-accepting chemotaxis (MCP) protein family.</text>
</comment>
<evidence type="ECO:0000313" key="8">
    <source>
        <dbReference type="EMBL" id="GGW24736.1"/>
    </source>
</evidence>
<keyword evidence="5" id="KW-0175">Coiled coil</keyword>
<feature type="transmembrane region" description="Helical" evidence="6">
    <location>
        <begin position="59"/>
        <end position="79"/>
    </location>
</feature>
<evidence type="ECO:0000256" key="2">
    <source>
        <dbReference type="ARBA" id="ARBA00023224"/>
    </source>
</evidence>
<accession>A0A8H9I6S7</accession>
<keyword evidence="6" id="KW-0812">Transmembrane</keyword>
<evidence type="ECO:0000256" key="5">
    <source>
        <dbReference type="SAM" id="Coils"/>
    </source>
</evidence>
<protein>
    <submittedName>
        <fullName evidence="8">Methyl-accepting chemotaxis protein</fullName>
    </submittedName>
</protein>
<evidence type="ECO:0000259" key="7">
    <source>
        <dbReference type="PROSITE" id="PS50111"/>
    </source>
</evidence>
<evidence type="ECO:0000313" key="9">
    <source>
        <dbReference type="Proteomes" id="UP000623776"/>
    </source>
</evidence>
<dbReference type="Gene3D" id="1.10.287.950">
    <property type="entry name" value="Methyl-accepting chemotaxis protein"/>
    <property type="match status" value="1"/>
</dbReference>
<organism evidence="8 9">
    <name type="scientific">Vreelandella hamiltonii</name>
    <dbReference type="NCBI Taxonomy" id="502829"/>
    <lineage>
        <taxon>Bacteria</taxon>
        <taxon>Pseudomonadati</taxon>
        <taxon>Pseudomonadota</taxon>
        <taxon>Gammaproteobacteria</taxon>
        <taxon>Oceanospirillales</taxon>
        <taxon>Halomonadaceae</taxon>
        <taxon>Vreelandella</taxon>
    </lineage>
</organism>
<dbReference type="InterPro" id="IPR051310">
    <property type="entry name" value="MCP_chemotaxis"/>
</dbReference>
<feature type="domain" description="Methyl-accepting transducer" evidence="7">
    <location>
        <begin position="234"/>
        <end position="463"/>
    </location>
</feature>
<feature type="transmembrane region" description="Helical" evidence="6">
    <location>
        <begin position="21"/>
        <end position="47"/>
    </location>
</feature>
<dbReference type="PRINTS" id="PR00260">
    <property type="entry name" value="CHEMTRNSDUCR"/>
</dbReference>
<dbReference type="SMART" id="SM00283">
    <property type="entry name" value="MA"/>
    <property type="match status" value="1"/>
</dbReference>
<dbReference type="InterPro" id="IPR004089">
    <property type="entry name" value="MCPsignal_dom"/>
</dbReference>
<reference evidence="9" key="1">
    <citation type="journal article" date="2019" name="Int. J. Syst. Evol. Microbiol.">
        <title>The Global Catalogue of Microorganisms (GCM) 10K type strain sequencing project: providing services to taxonomists for standard genome sequencing and annotation.</title>
        <authorList>
            <consortium name="The Broad Institute Genomics Platform"/>
            <consortium name="The Broad Institute Genome Sequencing Center for Infectious Disease"/>
            <person name="Wu L."/>
            <person name="Ma J."/>
        </authorList>
    </citation>
    <scope>NUCLEOTIDE SEQUENCE [LARGE SCALE GENOMIC DNA]</scope>
    <source>
        <strain evidence="9">KCTC 22154</strain>
    </source>
</reference>
<dbReference type="Proteomes" id="UP000623776">
    <property type="component" value="Unassembled WGS sequence"/>
</dbReference>
<dbReference type="GO" id="GO:0005886">
    <property type="term" value="C:plasma membrane"/>
    <property type="evidence" value="ECO:0007669"/>
    <property type="project" value="TreeGrafter"/>
</dbReference>
<dbReference type="InterPro" id="IPR004090">
    <property type="entry name" value="Chemotax_Me-accpt_rcpt"/>
</dbReference>
<dbReference type="EMBL" id="BMXN01000006">
    <property type="protein sequence ID" value="GGW24736.1"/>
    <property type="molecule type" value="Genomic_DNA"/>
</dbReference>
<feature type="transmembrane region" description="Helical" evidence="6">
    <location>
        <begin position="153"/>
        <end position="175"/>
    </location>
</feature>
<dbReference type="RefSeq" id="WP_189463358.1">
    <property type="nucleotide sequence ID" value="NZ_BMXN01000006.1"/>
</dbReference>
<keyword evidence="6" id="KW-1133">Transmembrane helix</keyword>
<dbReference type="AlphaFoldDB" id="A0A8H9I6S7"/>
<keyword evidence="1" id="KW-0145">Chemotaxis</keyword>
<evidence type="ECO:0000256" key="4">
    <source>
        <dbReference type="PROSITE-ProRule" id="PRU00284"/>
    </source>
</evidence>
<evidence type="ECO:0000256" key="3">
    <source>
        <dbReference type="ARBA" id="ARBA00029447"/>
    </source>
</evidence>
<dbReference type="GO" id="GO:0004888">
    <property type="term" value="F:transmembrane signaling receptor activity"/>
    <property type="evidence" value="ECO:0007669"/>
    <property type="project" value="InterPro"/>
</dbReference>
<dbReference type="PROSITE" id="PS50111">
    <property type="entry name" value="CHEMOTAXIS_TRANSDUC_2"/>
    <property type="match status" value="1"/>
</dbReference>
<dbReference type="Pfam" id="PF00015">
    <property type="entry name" value="MCPsignal"/>
    <property type="match status" value="1"/>
</dbReference>
<name>A0A8H9I6S7_9GAMM</name>
<dbReference type="GO" id="GO:0007165">
    <property type="term" value="P:signal transduction"/>
    <property type="evidence" value="ECO:0007669"/>
    <property type="project" value="UniProtKB-KW"/>
</dbReference>
<sequence>MSRQLFARHIAHADRLMWLPIGLIGALCLIVGSFTQTLWIAIAYALATLPLAAWLQWKWPGLIFNGFIKAAVMMGWAAVLIEQSGGLIEAHFSIFILLAALILYSDWRVIAFGGLVVALHHAAFSWLQHLGYVHLYSGMVGSGHDHDHSGAELVACLLMHGGAVVVQVGILGYLAKVLSRTVAEGLHVTRFAHKAGKGHLDTTFTPQQQRLPAVAAVLTMRDQVAGSLHKTQAAAQAASQLSEQLFCAQDTLSEQIARNVSQTEKISTNATQLAGLTRDTAMESQHVRRLAQDAQAAMEENDRQVNALQDMMHQLAQQADSISSMLAEIDHITFQTNLLALNASVEAARAGEQGRGFAVVASEVRKLAGNTQQTAERIRGNVEDITRQTASGVTQSQAASATTHRLEASFAEVARRLGSIDGALQQQHQGIDALEHSVTEIHDALERSNRSVSDAHEMAEKLSNTADTLLEAVSGFHLPPLRVSGSVASLSVTPRTALAEKDFIADKQ</sequence>
<proteinExistence type="inferred from homology"/>
<dbReference type="SUPFAM" id="SSF58104">
    <property type="entry name" value="Methyl-accepting chemotaxis protein (MCP) signaling domain"/>
    <property type="match status" value="1"/>
</dbReference>
<feature type="coiled-coil region" evidence="5">
    <location>
        <begin position="291"/>
        <end position="318"/>
    </location>
</feature>
<keyword evidence="2 4" id="KW-0807">Transducer</keyword>
<dbReference type="GO" id="GO:0006935">
    <property type="term" value="P:chemotaxis"/>
    <property type="evidence" value="ECO:0007669"/>
    <property type="project" value="UniProtKB-KW"/>
</dbReference>
<evidence type="ECO:0000256" key="1">
    <source>
        <dbReference type="ARBA" id="ARBA00022500"/>
    </source>
</evidence>
<keyword evidence="6" id="KW-0472">Membrane</keyword>